<dbReference type="Proteomes" id="UP001165065">
    <property type="component" value="Unassembled WGS sequence"/>
</dbReference>
<keyword evidence="2" id="KW-0732">Signal</keyword>
<feature type="signal peptide" evidence="2">
    <location>
        <begin position="1"/>
        <end position="15"/>
    </location>
</feature>
<dbReference type="EMBL" id="BRYA01000527">
    <property type="protein sequence ID" value="GMI21250.1"/>
    <property type="molecule type" value="Genomic_DNA"/>
</dbReference>
<evidence type="ECO:0000256" key="2">
    <source>
        <dbReference type="SAM" id="SignalP"/>
    </source>
</evidence>
<proteinExistence type="predicted"/>
<accession>A0A9W7L2E8</accession>
<protein>
    <submittedName>
        <fullName evidence="3">Uncharacterized protein</fullName>
    </submittedName>
</protein>
<feature type="region of interest" description="Disordered" evidence="1">
    <location>
        <begin position="42"/>
        <end position="64"/>
    </location>
</feature>
<dbReference type="AlphaFoldDB" id="A0A9W7L2E8"/>
<gene>
    <name evidence="3" type="ORF">TrCOL_g1914</name>
</gene>
<sequence length="313" mass="34898">MKLLIATLLVSSTFAFTPSLINRPSFLLKGKLDDFSKDIIPTDESKKANPERDSYRANVKDQKDVDRFGPGTYEDYVDFGDEFDGGDGQMGVAGDGQKGLEKIGEDSEETIVKARSAKTVGFKSRERSAKNAWGTSNGYADKLREQGMDTAKAQMLENWQNQNNVKARRKEARFQTEEFDALASDKMEDEDWRKLGSFGVERNQEFDLDETFGEVVAGDSIEAELTLTARMGGTTYEELKVGNPYMGFADFRASFTGGSSREFTVEPTEGAMSKDPVDFIVRFNPQGPELQMGTLVIETEDFKKTWNFVGKTG</sequence>
<dbReference type="OrthoDB" id="188898at2759"/>
<comment type="caution">
    <text evidence="3">The sequence shown here is derived from an EMBL/GenBank/DDBJ whole genome shotgun (WGS) entry which is preliminary data.</text>
</comment>
<organism evidence="3 4">
    <name type="scientific">Triparma columacea</name>
    <dbReference type="NCBI Taxonomy" id="722753"/>
    <lineage>
        <taxon>Eukaryota</taxon>
        <taxon>Sar</taxon>
        <taxon>Stramenopiles</taxon>
        <taxon>Ochrophyta</taxon>
        <taxon>Bolidophyceae</taxon>
        <taxon>Parmales</taxon>
        <taxon>Triparmaceae</taxon>
        <taxon>Triparma</taxon>
    </lineage>
</organism>
<feature type="chain" id="PRO_5040755351" evidence="2">
    <location>
        <begin position="16"/>
        <end position="313"/>
    </location>
</feature>
<evidence type="ECO:0000313" key="4">
    <source>
        <dbReference type="Proteomes" id="UP001165065"/>
    </source>
</evidence>
<evidence type="ECO:0000313" key="3">
    <source>
        <dbReference type="EMBL" id="GMI21250.1"/>
    </source>
</evidence>
<keyword evidence="4" id="KW-1185">Reference proteome</keyword>
<feature type="compositionally biased region" description="Basic and acidic residues" evidence="1">
    <location>
        <begin position="43"/>
        <end position="64"/>
    </location>
</feature>
<name>A0A9W7L2E8_9STRA</name>
<reference evidence="4" key="1">
    <citation type="journal article" date="2023" name="Commun. Biol.">
        <title>Genome analysis of Parmales, the sister group of diatoms, reveals the evolutionary specialization of diatoms from phago-mixotrophs to photoautotrophs.</title>
        <authorList>
            <person name="Ban H."/>
            <person name="Sato S."/>
            <person name="Yoshikawa S."/>
            <person name="Yamada K."/>
            <person name="Nakamura Y."/>
            <person name="Ichinomiya M."/>
            <person name="Sato N."/>
            <person name="Blanc-Mathieu R."/>
            <person name="Endo H."/>
            <person name="Kuwata A."/>
            <person name="Ogata H."/>
        </authorList>
    </citation>
    <scope>NUCLEOTIDE SEQUENCE [LARGE SCALE GENOMIC DNA]</scope>
</reference>
<evidence type="ECO:0000256" key="1">
    <source>
        <dbReference type="SAM" id="MobiDB-lite"/>
    </source>
</evidence>